<accession>A0A386R0V5</accession>
<evidence type="ECO:0000259" key="1">
    <source>
        <dbReference type="Pfam" id="PF14534"/>
    </source>
</evidence>
<sequence>MIDILIERESKLFSYEFCNNIEHINDILHQDFMEYGTSGRIYNKQQCINFLKDLKTDRNIEIHHASYRELSDNSWILNYISKDNDNNIVSNRTSIWIKEENTIQLLFHQGTEAFS</sequence>
<name>A0A386R0V5_STAPS</name>
<dbReference type="Gene3D" id="3.10.450.50">
    <property type="match status" value="1"/>
</dbReference>
<dbReference type="EMBL" id="MH713898">
    <property type="protein sequence ID" value="AYE55877.1"/>
    <property type="molecule type" value="Genomic_DNA"/>
</dbReference>
<dbReference type="RefSeq" id="WP_096548371.1">
    <property type="nucleotide sequence ID" value="NZ_BAAFHX010000001.1"/>
</dbReference>
<dbReference type="InterPro" id="IPR032710">
    <property type="entry name" value="NTF2-like_dom_sf"/>
</dbReference>
<feature type="domain" description="DUF4440" evidence="1">
    <location>
        <begin position="19"/>
        <end position="103"/>
    </location>
</feature>
<organism evidence="2">
    <name type="scientific">Staphylococcus pseudintermedius</name>
    <dbReference type="NCBI Taxonomy" id="283734"/>
    <lineage>
        <taxon>Bacteria</taxon>
        <taxon>Bacillati</taxon>
        <taxon>Bacillota</taxon>
        <taxon>Bacilli</taxon>
        <taxon>Bacillales</taxon>
        <taxon>Staphylococcaceae</taxon>
        <taxon>Staphylococcus</taxon>
        <taxon>Staphylococcus intermedius group</taxon>
    </lineage>
</organism>
<dbReference type="InterPro" id="IPR027843">
    <property type="entry name" value="DUF4440"/>
</dbReference>
<reference evidence="2" key="1">
    <citation type="journal article" date="2018" name="MSphere">
        <title>Characterization of SCCmec elements from methicillin-resistant Staphylococcus pseudintermedius infections in Australian animals.</title>
        <authorList>
            <person name="Worthing K.A."/>
            <person name="Schwendener S."/>
            <person name="Perreten V."/>
            <person name="Coombs G.W."/>
            <person name="Pang S."/>
            <person name="Abraham S."/>
            <person name="Trott D.J."/>
            <person name="Norris J.M."/>
        </authorList>
    </citation>
    <scope>NUCLEOTIDE SEQUENCE</scope>
    <source>
        <strain evidence="2">KW21</strain>
    </source>
</reference>
<dbReference type="Pfam" id="PF14534">
    <property type="entry name" value="DUF4440"/>
    <property type="match status" value="1"/>
</dbReference>
<evidence type="ECO:0000313" key="2">
    <source>
        <dbReference type="EMBL" id="AYE55877.1"/>
    </source>
</evidence>
<protein>
    <recommendedName>
        <fullName evidence="1">DUF4440 domain-containing protein</fullName>
    </recommendedName>
</protein>
<dbReference type="AlphaFoldDB" id="A0A386R0V5"/>
<proteinExistence type="predicted"/>
<dbReference type="SUPFAM" id="SSF54427">
    <property type="entry name" value="NTF2-like"/>
    <property type="match status" value="1"/>
</dbReference>